<dbReference type="Proteomes" id="UP000748067">
    <property type="component" value="Unassembled WGS sequence"/>
</dbReference>
<keyword evidence="5" id="KW-1185">Reference proteome</keyword>
<keyword evidence="1" id="KW-0812">Transmembrane</keyword>
<gene>
    <name evidence="2" type="ORF">PSAN_35070</name>
    <name evidence="3" type="ORF">SAMN04490179_2937</name>
</gene>
<evidence type="ECO:0000313" key="5">
    <source>
        <dbReference type="Proteomes" id="UP000748067"/>
    </source>
</evidence>
<dbReference type="OrthoDB" id="7029570at2"/>
<evidence type="ECO:0000313" key="2">
    <source>
        <dbReference type="EMBL" id="KAF2411068.1"/>
    </source>
</evidence>
<dbReference type="AlphaFoldDB" id="A0A1G9Z7B6"/>
<dbReference type="EMBL" id="LT629704">
    <property type="protein sequence ID" value="SDN17458.1"/>
    <property type="molecule type" value="Genomic_DNA"/>
</dbReference>
<accession>A0A1G9Z7B6</accession>
<organism evidence="3 4">
    <name type="scientific">Pseudomonas antarctica</name>
    <dbReference type="NCBI Taxonomy" id="219572"/>
    <lineage>
        <taxon>Bacteria</taxon>
        <taxon>Pseudomonadati</taxon>
        <taxon>Pseudomonadota</taxon>
        <taxon>Gammaproteobacteria</taxon>
        <taxon>Pseudomonadales</taxon>
        <taxon>Pseudomonadaceae</taxon>
        <taxon>Pseudomonas</taxon>
    </lineage>
</organism>
<proteinExistence type="predicted"/>
<name>A0A1G9Z7B6_9PSED</name>
<evidence type="ECO:0000256" key="1">
    <source>
        <dbReference type="SAM" id="Phobius"/>
    </source>
</evidence>
<feature type="transmembrane region" description="Helical" evidence="1">
    <location>
        <begin position="49"/>
        <end position="69"/>
    </location>
</feature>
<sequence>MRRTSMQHFVTHSWMIALLVGLAFAGVEYGLRYKVEGADAIDAPSWLDLVLLLCGYLFMFCLKPIQVTIQRKMSQRAHHRPRQKTQVNGR</sequence>
<dbReference type="RefSeq" id="WP_083357749.1">
    <property type="nucleotide sequence ID" value="NZ_JXDI01000001.1"/>
</dbReference>
<dbReference type="Proteomes" id="UP000182470">
    <property type="component" value="Chromosome I"/>
</dbReference>
<reference evidence="2 5" key="1">
    <citation type="submission" date="2015-01" db="EMBL/GenBank/DDBJ databases">
        <title>Genome Sequence of Pseudomonas antarctica CMS 35.</title>
        <authorList>
            <person name="Voget S."/>
            <person name="Chow J."/>
            <person name="Daniel R."/>
            <person name="Streit W."/>
        </authorList>
    </citation>
    <scope>NUCLEOTIDE SEQUENCE [LARGE SCALE GENOMIC DNA]</scope>
    <source>
        <strain evidence="2 5">CMS 35</strain>
    </source>
</reference>
<evidence type="ECO:0000313" key="4">
    <source>
        <dbReference type="Proteomes" id="UP000182470"/>
    </source>
</evidence>
<reference evidence="3 4" key="2">
    <citation type="submission" date="2016-10" db="EMBL/GenBank/DDBJ databases">
        <authorList>
            <person name="de Groot N.N."/>
        </authorList>
    </citation>
    <scope>NUCLEOTIDE SEQUENCE [LARGE SCALE GENOMIC DNA]</scope>
    <source>
        <strain evidence="3 4">BS2772</strain>
    </source>
</reference>
<evidence type="ECO:0000313" key="3">
    <source>
        <dbReference type="EMBL" id="SDN17458.1"/>
    </source>
</evidence>
<keyword evidence="1" id="KW-1133">Transmembrane helix</keyword>
<dbReference type="EMBL" id="JXDI01000001">
    <property type="protein sequence ID" value="KAF2411068.1"/>
    <property type="molecule type" value="Genomic_DNA"/>
</dbReference>
<protein>
    <submittedName>
        <fullName evidence="3">Uncharacterized protein</fullName>
    </submittedName>
</protein>
<keyword evidence="1" id="KW-0472">Membrane</keyword>